<feature type="transmembrane region" description="Helical" evidence="6">
    <location>
        <begin position="154"/>
        <end position="173"/>
    </location>
</feature>
<proteinExistence type="predicted"/>
<evidence type="ECO:0000313" key="10">
    <source>
        <dbReference type="RefSeq" id="XP_033583701.1"/>
    </source>
</evidence>
<dbReference type="GeneID" id="54468268"/>
<evidence type="ECO:0000256" key="2">
    <source>
        <dbReference type="ARBA" id="ARBA00022692"/>
    </source>
</evidence>
<evidence type="ECO:0000256" key="6">
    <source>
        <dbReference type="SAM" id="Phobius"/>
    </source>
</evidence>
<reference evidence="10" key="2">
    <citation type="submission" date="2020-04" db="EMBL/GenBank/DDBJ databases">
        <authorList>
            <consortium name="NCBI Genome Project"/>
        </authorList>
    </citation>
    <scope>NUCLEOTIDE SEQUENCE</scope>
    <source>
        <strain evidence="10">CBS 304.34</strain>
    </source>
</reference>
<dbReference type="PROSITE" id="PS50850">
    <property type="entry name" value="MFS"/>
    <property type="match status" value="1"/>
</dbReference>
<evidence type="ECO:0000256" key="3">
    <source>
        <dbReference type="ARBA" id="ARBA00022989"/>
    </source>
</evidence>
<dbReference type="Pfam" id="PF07690">
    <property type="entry name" value="MFS_1"/>
    <property type="match status" value="1"/>
</dbReference>
<feature type="transmembrane region" description="Helical" evidence="6">
    <location>
        <begin position="185"/>
        <end position="211"/>
    </location>
</feature>
<keyword evidence="4 6" id="KW-0472">Membrane</keyword>
<feature type="compositionally biased region" description="Basic and acidic residues" evidence="5">
    <location>
        <begin position="321"/>
        <end position="333"/>
    </location>
</feature>
<feature type="transmembrane region" description="Helical" evidence="6">
    <location>
        <begin position="561"/>
        <end position="582"/>
    </location>
</feature>
<keyword evidence="2 6" id="KW-0812">Transmembrane</keyword>
<dbReference type="OrthoDB" id="3936150at2759"/>
<reference evidence="10" key="3">
    <citation type="submission" date="2025-04" db="UniProtKB">
        <authorList>
            <consortium name="RefSeq"/>
        </authorList>
    </citation>
    <scope>IDENTIFICATION</scope>
    <source>
        <strain evidence="10">CBS 304.34</strain>
    </source>
</reference>
<keyword evidence="3 6" id="KW-1133">Transmembrane helix</keyword>
<dbReference type="Gene3D" id="1.20.1720.10">
    <property type="entry name" value="Multidrug resistance protein D"/>
    <property type="match status" value="1"/>
</dbReference>
<dbReference type="PANTHER" id="PTHR23502:SF5">
    <property type="entry name" value="QUINIDINE RESISTANCE PROTEIN 3"/>
    <property type="match status" value="1"/>
</dbReference>
<dbReference type="GO" id="GO:0010509">
    <property type="term" value="P:intracellular polyamine homeostasis"/>
    <property type="evidence" value="ECO:0007669"/>
    <property type="project" value="TreeGrafter"/>
</dbReference>
<comment type="subcellular location">
    <subcellularLocation>
        <location evidence="1">Membrane</location>
        <topology evidence="1">Multi-pass membrane protein</topology>
    </subcellularLocation>
</comment>
<feature type="compositionally biased region" description="Basic and acidic residues" evidence="5">
    <location>
        <begin position="62"/>
        <end position="72"/>
    </location>
</feature>
<accession>A0A6A6Z951</accession>
<feature type="transmembrane region" description="Helical" evidence="6">
    <location>
        <begin position="370"/>
        <end position="396"/>
    </location>
</feature>
<dbReference type="RefSeq" id="XP_033583701.1">
    <property type="nucleotide sequence ID" value="XM_033727375.1"/>
</dbReference>
<feature type="transmembrane region" description="Helical" evidence="6">
    <location>
        <begin position="538"/>
        <end position="555"/>
    </location>
</feature>
<dbReference type="SUPFAM" id="SSF103473">
    <property type="entry name" value="MFS general substrate transporter"/>
    <property type="match status" value="1"/>
</dbReference>
<evidence type="ECO:0000313" key="9">
    <source>
        <dbReference type="Proteomes" id="UP000504636"/>
    </source>
</evidence>
<feature type="transmembrane region" description="Helical" evidence="6">
    <location>
        <begin position="275"/>
        <end position="293"/>
    </location>
</feature>
<dbReference type="AlphaFoldDB" id="A0A6A6Z951"/>
<dbReference type="PANTHER" id="PTHR23502">
    <property type="entry name" value="MAJOR FACILITATOR SUPERFAMILY"/>
    <property type="match status" value="1"/>
</dbReference>
<feature type="region of interest" description="Disordered" evidence="5">
    <location>
        <begin position="1"/>
        <end position="88"/>
    </location>
</feature>
<feature type="region of interest" description="Disordered" evidence="5">
    <location>
        <begin position="318"/>
        <end position="339"/>
    </location>
</feature>
<keyword evidence="9" id="KW-1185">Reference proteome</keyword>
<sequence length="598" mass="65967">MDDSEKKHLNMRDGGAPSPPEPLSGDGPRKEMGKEMGMSNDKNEDTDSIAPSAISSTSPPSMHEDSDPERPRPRTQASSIASTAHHVDRRQRRGLFAALALIPEVTNSYHYPRRTKWMITVLVAIAGMAAPLGSAIVMPVLLDIAHSFHASTTIANLNVAIYMLSMSIFPLWWSSFSETLGRRSIYLVSFVLFLLFGVLAAVSTSMAMLIVMRVLSGGAAASVQAVGAGTIADIWEPKERGRAMGLFYLGPLCGPLFAPIIGGAMGQGLGWRSTQWFLVVYGAVMVLGILFLLPETLAKRRDLAKEAEDEVIRRMASRGNKGKDTVEDGEKKGFAQQQPQTLTRMSTRQSVQIKTRKYATLAKRIFIDPLLVLAYLRYPAVALTVYYASICFGSLYCLNISIQQTFSRSPYNFSTLIIGLLYIPNSLGYFLASMFGGRWIDRIMHREATKAGRYDENGKLSFRPEDRMRENAWLAAVMWPGALIWYGWTAEKGVFWFVPMLANFFFGIGSMLIFGLATTMLTEFMPRRASSGIAINNFVRNIFSCAAAVAAGPIIDAIGNGWLFTILGLWSVVSGCAVIWAMKKYGDRWRRTMGEGGI</sequence>
<protein>
    <submittedName>
        <fullName evidence="8 10">MFS general substrate transporter</fullName>
    </submittedName>
</protein>
<feature type="transmembrane region" description="Helical" evidence="6">
    <location>
        <begin position="494"/>
        <end position="517"/>
    </location>
</feature>
<dbReference type="EMBL" id="MU003692">
    <property type="protein sequence ID" value="KAF2816737.1"/>
    <property type="molecule type" value="Genomic_DNA"/>
</dbReference>
<feature type="transmembrane region" description="Helical" evidence="6">
    <location>
        <begin position="247"/>
        <end position="269"/>
    </location>
</feature>
<evidence type="ECO:0000256" key="1">
    <source>
        <dbReference type="ARBA" id="ARBA00004141"/>
    </source>
</evidence>
<organism evidence="8">
    <name type="scientific">Mytilinidion resinicola</name>
    <dbReference type="NCBI Taxonomy" id="574789"/>
    <lineage>
        <taxon>Eukaryota</taxon>
        <taxon>Fungi</taxon>
        <taxon>Dikarya</taxon>
        <taxon>Ascomycota</taxon>
        <taxon>Pezizomycotina</taxon>
        <taxon>Dothideomycetes</taxon>
        <taxon>Pleosporomycetidae</taxon>
        <taxon>Mytilinidiales</taxon>
        <taxon>Mytilinidiaceae</taxon>
        <taxon>Mytilinidion</taxon>
    </lineage>
</organism>
<dbReference type="InterPro" id="IPR011701">
    <property type="entry name" value="MFS"/>
</dbReference>
<feature type="transmembrane region" description="Helical" evidence="6">
    <location>
        <begin position="416"/>
        <end position="436"/>
    </location>
</feature>
<evidence type="ECO:0000259" key="7">
    <source>
        <dbReference type="PROSITE" id="PS50850"/>
    </source>
</evidence>
<dbReference type="GO" id="GO:0005886">
    <property type="term" value="C:plasma membrane"/>
    <property type="evidence" value="ECO:0007669"/>
    <property type="project" value="TreeGrafter"/>
</dbReference>
<reference evidence="8 10" key="1">
    <citation type="journal article" date="2020" name="Stud. Mycol.">
        <title>101 Dothideomycetes genomes: a test case for predicting lifestyles and emergence of pathogens.</title>
        <authorList>
            <person name="Haridas S."/>
            <person name="Albert R."/>
            <person name="Binder M."/>
            <person name="Bloem J."/>
            <person name="Labutti K."/>
            <person name="Salamov A."/>
            <person name="Andreopoulos B."/>
            <person name="Baker S."/>
            <person name="Barry K."/>
            <person name="Bills G."/>
            <person name="Bluhm B."/>
            <person name="Cannon C."/>
            <person name="Castanera R."/>
            <person name="Culley D."/>
            <person name="Daum C."/>
            <person name="Ezra D."/>
            <person name="Gonzalez J."/>
            <person name="Henrissat B."/>
            <person name="Kuo A."/>
            <person name="Liang C."/>
            <person name="Lipzen A."/>
            <person name="Lutzoni F."/>
            <person name="Magnuson J."/>
            <person name="Mondo S."/>
            <person name="Nolan M."/>
            <person name="Ohm R."/>
            <person name="Pangilinan J."/>
            <person name="Park H.-J."/>
            <person name="Ramirez L."/>
            <person name="Alfaro M."/>
            <person name="Sun H."/>
            <person name="Tritt A."/>
            <person name="Yoshinaga Y."/>
            <person name="Zwiers L.-H."/>
            <person name="Turgeon B."/>
            <person name="Goodwin S."/>
            <person name="Spatafora J."/>
            <person name="Crous P."/>
            <person name="Grigoriev I."/>
        </authorList>
    </citation>
    <scope>NUCLEOTIDE SEQUENCE</scope>
    <source>
        <strain evidence="8 10">CBS 304.34</strain>
    </source>
</reference>
<evidence type="ECO:0000313" key="8">
    <source>
        <dbReference type="EMBL" id="KAF2816737.1"/>
    </source>
</evidence>
<dbReference type="Gene3D" id="1.20.1250.20">
    <property type="entry name" value="MFS general substrate transporter like domains"/>
    <property type="match status" value="1"/>
</dbReference>
<dbReference type="CDD" id="cd17323">
    <property type="entry name" value="MFS_Tpo1_MDR_like"/>
    <property type="match status" value="1"/>
</dbReference>
<dbReference type="InterPro" id="IPR020846">
    <property type="entry name" value="MFS_dom"/>
</dbReference>
<gene>
    <name evidence="8 10" type="ORF">BDZ99DRAFT_564590</name>
</gene>
<dbReference type="Proteomes" id="UP000504636">
    <property type="component" value="Unplaced"/>
</dbReference>
<feature type="transmembrane region" description="Helical" evidence="6">
    <location>
        <begin position="217"/>
        <end position="235"/>
    </location>
</feature>
<evidence type="ECO:0000256" key="4">
    <source>
        <dbReference type="ARBA" id="ARBA00023136"/>
    </source>
</evidence>
<evidence type="ECO:0000256" key="5">
    <source>
        <dbReference type="SAM" id="MobiDB-lite"/>
    </source>
</evidence>
<feature type="compositionally biased region" description="Basic and acidic residues" evidence="5">
    <location>
        <begin position="1"/>
        <end position="11"/>
    </location>
</feature>
<dbReference type="GO" id="GO:0015203">
    <property type="term" value="F:polyamine transmembrane transporter activity"/>
    <property type="evidence" value="ECO:0007669"/>
    <property type="project" value="TreeGrafter"/>
</dbReference>
<feature type="domain" description="Major facilitator superfamily (MFS) profile" evidence="7">
    <location>
        <begin position="119"/>
        <end position="586"/>
    </location>
</feature>
<name>A0A6A6Z951_9PEZI</name>
<dbReference type="InterPro" id="IPR036259">
    <property type="entry name" value="MFS_trans_sf"/>
</dbReference>
<feature type="transmembrane region" description="Helical" evidence="6">
    <location>
        <begin position="471"/>
        <end position="488"/>
    </location>
</feature>
<feature type="transmembrane region" description="Helical" evidence="6">
    <location>
        <begin position="117"/>
        <end position="142"/>
    </location>
</feature>
<feature type="compositionally biased region" description="Low complexity" evidence="5">
    <location>
        <begin position="48"/>
        <end position="61"/>
    </location>
</feature>